<sequence>NWTPIPLICGSPCGELLWQPWPMKTGVTSRPTWLSWRLFWLWRWEVPEATPPCSAVQK</sequence>
<protein>
    <submittedName>
        <fullName evidence="1">Uncharacterized protein</fullName>
    </submittedName>
</protein>
<gene>
    <name evidence="1" type="ORF">GOODEAATRI_015077</name>
</gene>
<evidence type="ECO:0000313" key="1">
    <source>
        <dbReference type="EMBL" id="MEQ2175132.1"/>
    </source>
</evidence>
<organism evidence="1 2">
    <name type="scientific">Goodea atripinnis</name>
    <dbReference type="NCBI Taxonomy" id="208336"/>
    <lineage>
        <taxon>Eukaryota</taxon>
        <taxon>Metazoa</taxon>
        <taxon>Chordata</taxon>
        <taxon>Craniata</taxon>
        <taxon>Vertebrata</taxon>
        <taxon>Euteleostomi</taxon>
        <taxon>Actinopterygii</taxon>
        <taxon>Neopterygii</taxon>
        <taxon>Teleostei</taxon>
        <taxon>Neoteleostei</taxon>
        <taxon>Acanthomorphata</taxon>
        <taxon>Ovalentaria</taxon>
        <taxon>Atherinomorphae</taxon>
        <taxon>Cyprinodontiformes</taxon>
        <taxon>Goodeidae</taxon>
        <taxon>Goodea</taxon>
    </lineage>
</organism>
<feature type="non-terminal residue" evidence="1">
    <location>
        <position position="1"/>
    </location>
</feature>
<proteinExistence type="predicted"/>
<dbReference type="Proteomes" id="UP001476798">
    <property type="component" value="Unassembled WGS sequence"/>
</dbReference>
<evidence type="ECO:0000313" key="2">
    <source>
        <dbReference type="Proteomes" id="UP001476798"/>
    </source>
</evidence>
<accession>A0ABV0NUM6</accession>
<reference evidence="1 2" key="1">
    <citation type="submission" date="2021-06" db="EMBL/GenBank/DDBJ databases">
        <authorList>
            <person name="Palmer J.M."/>
        </authorList>
    </citation>
    <scope>NUCLEOTIDE SEQUENCE [LARGE SCALE GENOMIC DNA]</scope>
    <source>
        <strain evidence="1 2">GA_2019</strain>
        <tissue evidence="1">Muscle</tissue>
    </source>
</reference>
<dbReference type="EMBL" id="JAHRIO010051071">
    <property type="protein sequence ID" value="MEQ2175132.1"/>
    <property type="molecule type" value="Genomic_DNA"/>
</dbReference>
<keyword evidence="2" id="KW-1185">Reference proteome</keyword>
<name>A0ABV0NUM6_9TELE</name>
<comment type="caution">
    <text evidence="1">The sequence shown here is derived from an EMBL/GenBank/DDBJ whole genome shotgun (WGS) entry which is preliminary data.</text>
</comment>